<dbReference type="RefSeq" id="XP_024734931.1">
    <property type="nucleotide sequence ID" value="XM_024877061.1"/>
</dbReference>
<evidence type="ECO:0000256" key="1">
    <source>
        <dbReference type="ARBA" id="ARBA00004651"/>
    </source>
</evidence>
<keyword evidence="7 11" id="KW-1133">Transmembrane helix</keyword>
<protein>
    <recommendedName>
        <fullName evidence="2">chitin synthase</fullName>
        <ecNumber evidence="2">2.4.1.16</ecNumber>
    </recommendedName>
</protein>
<evidence type="ECO:0000256" key="7">
    <source>
        <dbReference type="ARBA" id="ARBA00022989"/>
    </source>
</evidence>
<dbReference type="OrthoDB" id="370884at2759"/>
<proteinExistence type="predicted"/>
<name>A0A2J6T4S5_9HELO</name>
<evidence type="ECO:0000256" key="11">
    <source>
        <dbReference type="SAM" id="Phobius"/>
    </source>
</evidence>
<feature type="transmembrane region" description="Helical" evidence="11">
    <location>
        <begin position="33"/>
        <end position="57"/>
    </location>
</feature>
<feature type="region of interest" description="Disordered" evidence="10">
    <location>
        <begin position="526"/>
        <end position="568"/>
    </location>
</feature>
<feature type="transmembrane region" description="Helical" evidence="11">
    <location>
        <begin position="209"/>
        <end position="231"/>
    </location>
</feature>
<feature type="transmembrane region" description="Helical" evidence="11">
    <location>
        <begin position="442"/>
        <end position="466"/>
    </location>
</feature>
<sequence>MICITKWIFVALLLSANTMFIFSTWWWERYYYVFLPFITITVALNCVMVASVTFNTLRHKIIPEKEEFPATPETMVLLLPCYNETSEELVKSLDSLVGQVNIDQHKKAIIIVCDGQVRGPGMAKTTAAYLLDNILTGPSSREYISAAYTSWDHTQMDVVVQSGTYGGIPYLCIIKQGNRGKRDGLILIRSFLYNFNIRATRPAVIHSPYFFSVMVSFLTLGAGFTMADVLIGMDADTFFEPTCISELLKQSHYVSTVGVCGYVAVDFQSGPWSPWRVYQNAEYTISQCLRRLHQSIATHKVSCLPGCCQLLKVSETTCGDHILLDLFGYHPKVTDSLLKQIRATASEDRNHVCLMLSAFPKAQTRQALRARAYTDVPRSWSVFLSQRRRWTLGATSNDLLLVFAPGIVWFERLLACANVLTWVLNLFIIACIASFIKACTFVHYSLILAFASVMICPLIYYVLIVVWQPRGVKARVQYLLGLLIYFFLGPFLNITVLLYALWSLDNFAWGKTRKVVETVQTLPGSEKVNEKRPRRGGRNKIRKSPPRSFEDSRFQNSAAEESMARAGF</sequence>
<dbReference type="GeneID" id="36585138"/>
<keyword evidence="4" id="KW-0328">Glycosyltransferase</keyword>
<keyword evidence="5 12" id="KW-0808">Transferase</keyword>
<dbReference type="Proteomes" id="UP000235371">
    <property type="component" value="Unassembled WGS sequence"/>
</dbReference>
<dbReference type="GO" id="GO:0031505">
    <property type="term" value="P:fungal-type cell wall organization"/>
    <property type="evidence" value="ECO:0007669"/>
    <property type="project" value="TreeGrafter"/>
</dbReference>
<evidence type="ECO:0000313" key="12">
    <source>
        <dbReference type="EMBL" id="PMD58027.1"/>
    </source>
</evidence>
<dbReference type="InParanoid" id="A0A2J6T4S5"/>
<evidence type="ECO:0000256" key="3">
    <source>
        <dbReference type="ARBA" id="ARBA00022475"/>
    </source>
</evidence>
<evidence type="ECO:0000256" key="2">
    <source>
        <dbReference type="ARBA" id="ARBA00012543"/>
    </source>
</evidence>
<dbReference type="AlphaFoldDB" id="A0A2J6T4S5"/>
<evidence type="ECO:0000256" key="5">
    <source>
        <dbReference type="ARBA" id="ARBA00022679"/>
    </source>
</evidence>
<dbReference type="GO" id="GO:0030428">
    <property type="term" value="C:cell septum"/>
    <property type="evidence" value="ECO:0007669"/>
    <property type="project" value="TreeGrafter"/>
</dbReference>
<evidence type="ECO:0000256" key="6">
    <source>
        <dbReference type="ARBA" id="ARBA00022692"/>
    </source>
</evidence>
<dbReference type="GO" id="GO:0005886">
    <property type="term" value="C:plasma membrane"/>
    <property type="evidence" value="ECO:0007669"/>
    <property type="project" value="UniProtKB-SubCell"/>
</dbReference>
<gene>
    <name evidence="12" type="ORF">K444DRAFT_564378</name>
</gene>
<dbReference type="EC" id="2.4.1.16" evidence="2"/>
<evidence type="ECO:0000256" key="4">
    <source>
        <dbReference type="ARBA" id="ARBA00022676"/>
    </source>
</evidence>
<dbReference type="EMBL" id="KZ613837">
    <property type="protein sequence ID" value="PMD58027.1"/>
    <property type="molecule type" value="Genomic_DNA"/>
</dbReference>
<dbReference type="Pfam" id="PF03142">
    <property type="entry name" value="Chitin_synth_2"/>
    <property type="match status" value="2"/>
</dbReference>
<evidence type="ECO:0000256" key="10">
    <source>
        <dbReference type="SAM" id="MobiDB-lite"/>
    </source>
</evidence>
<evidence type="ECO:0000256" key="9">
    <source>
        <dbReference type="ARBA" id="ARBA00023180"/>
    </source>
</evidence>
<dbReference type="GO" id="GO:0006031">
    <property type="term" value="P:chitin biosynthetic process"/>
    <property type="evidence" value="ECO:0007669"/>
    <property type="project" value="TreeGrafter"/>
</dbReference>
<dbReference type="SUPFAM" id="SSF53448">
    <property type="entry name" value="Nucleotide-diphospho-sugar transferases"/>
    <property type="match status" value="1"/>
</dbReference>
<evidence type="ECO:0000313" key="13">
    <source>
        <dbReference type="Proteomes" id="UP000235371"/>
    </source>
</evidence>
<comment type="subcellular location">
    <subcellularLocation>
        <location evidence="1">Cell membrane</location>
        <topology evidence="1">Multi-pass membrane protein</topology>
    </subcellularLocation>
</comment>
<keyword evidence="8 11" id="KW-0472">Membrane</keyword>
<dbReference type="STRING" id="1095630.A0A2J6T4S5"/>
<keyword evidence="9" id="KW-0325">Glycoprotein</keyword>
<dbReference type="InterPro" id="IPR029044">
    <property type="entry name" value="Nucleotide-diphossugar_trans"/>
</dbReference>
<organism evidence="12 13">
    <name type="scientific">Hyaloscypha bicolor E</name>
    <dbReference type="NCBI Taxonomy" id="1095630"/>
    <lineage>
        <taxon>Eukaryota</taxon>
        <taxon>Fungi</taxon>
        <taxon>Dikarya</taxon>
        <taxon>Ascomycota</taxon>
        <taxon>Pezizomycotina</taxon>
        <taxon>Leotiomycetes</taxon>
        <taxon>Helotiales</taxon>
        <taxon>Hyaloscyphaceae</taxon>
        <taxon>Hyaloscypha</taxon>
        <taxon>Hyaloscypha bicolor</taxon>
    </lineage>
</organism>
<feature type="transmembrane region" description="Helical" evidence="11">
    <location>
        <begin position="417"/>
        <end position="436"/>
    </location>
</feature>
<dbReference type="InterPro" id="IPR004835">
    <property type="entry name" value="Chitin_synth"/>
</dbReference>
<accession>A0A2J6T4S5</accession>
<dbReference type="PANTHER" id="PTHR22914">
    <property type="entry name" value="CHITIN SYNTHASE"/>
    <property type="match status" value="1"/>
</dbReference>
<keyword evidence="3" id="KW-1003">Cell membrane</keyword>
<dbReference type="GO" id="GO:0004100">
    <property type="term" value="F:chitin synthase activity"/>
    <property type="evidence" value="ECO:0007669"/>
    <property type="project" value="UniProtKB-EC"/>
</dbReference>
<reference evidence="12 13" key="1">
    <citation type="submission" date="2016-04" db="EMBL/GenBank/DDBJ databases">
        <title>A degradative enzymes factory behind the ericoid mycorrhizal symbiosis.</title>
        <authorList>
            <consortium name="DOE Joint Genome Institute"/>
            <person name="Martino E."/>
            <person name="Morin E."/>
            <person name="Grelet G."/>
            <person name="Kuo A."/>
            <person name="Kohler A."/>
            <person name="Daghino S."/>
            <person name="Barry K."/>
            <person name="Choi C."/>
            <person name="Cichocki N."/>
            <person name="Clum A."/>
            <person name="Copeland A."/>
            <person name="Hainaut M."/>
            <person name="Haridas S."/>
            <person name="Labutti K."/>
            <person name="Lindquist E."/>
            <person name="Lipzen A."/>
            <person name="Khouja H.-R."/>
            <person name="Murat C."/>
            <person name="Ohm R."/>
            <person name="Olson A."/>
            <person name="Spatafora J."/>
            <person name="Veneault-Fourrey C."/>
            <person name="Henrissat B."/>
            <person name="Grigoriev I."/>
            <person name="Martin F."/>
            <person name="Perotto S."/>
        </authorList>
    </citation>
    <scope>NUCLEOTIDE SEQUENCE [LARGE SCALE GENOMIC DNA]</scope>
    <source>
        <strain evidence="12 13">E</strain>
    </source>
</reference>
<keyword evidence="13" id="KW-1185">Reference proteome</keyword>
<keyword evidence="6 11" id="KW-0812">Transmembrane</keyword>
<dbReference type="PANTHER" id="PTHR22914:SF13">
    <property type="entry name" value="CHITIN SYNTHASE"/>
    <property type="match status" value="1"/>
</dbReference>
<evidence type="ECO:0000256" key="8">
    <source>
        <dbReference type="ARBA" id="ARBA00023136"/>
    </source>
</evidence>
<feature type="compositionally biased region" description="Basic residues" evidence="10">
    <location>
        <begin position="532"/>
        <end position="545"/>
    </location>
</feature>
<feature type="transmembrane region" description="Helical" evidence="11">
    <location>
        <begin position="478"/>
        <end position="502"/>
    </location>
</feature>
<feature type="transmembrane region" description="Helical" evidence="11">
    <location>
        <begin position="7"/>
        <end position="27"/>
    </location>
</feature>